<dbReference type="FunFam" id="1.10.287.110:FF:000006">
    <property type="entry name" value="Import inner membrane translocase subunit TIM16"/>
    <property type="match status" value="1"/>
</dbReference>
<evidence type="ECO:0000256" key="8">
    <source>
        <dbReference type="ARBA" id="ARBA00023136"/>
    </source>
</evidence>
<comment type="subcellular location">
    <subcellularLocation>
        <location evidence="1">Mitochondrion inner membrane</location>
        <topology evidence="1">Peripheral membrane protein</topology>
    </subcellularLocation>
</comment>
<keyword evidence="5" id="KW-0653">Protein transport</keyword>
<name>A0A7S3UFH2_9CHLO</name>
<dbReference type="AlphaFoldDB" id="A0A7S3UFH2"/>
<sequence length="113" mass="12834">MAARILANLILAGTEILVRVAIQSYKQTVVQAQRNGSAQAAATGGRSFLRKTMTAEEAYMILGLDSNATREEIMKKYQHLFDVNEKHGSFYLQSKVYRARERLEQELKRRGEV</sequence>
<dbReference type="SUPFAM" id="SSF46565">
    <property type="entry name" value="Chaperone J-domain"/>
    <property type="match status" value="1"/>
</dbReference>
<keyword evidence="7" id="KW-0496">Mitochondrion</keyword>
<comment type="similarity">
    <text evidence="2">Belongs to the TIM16/PAM16 family.</text>
</comment>
<accession>A0A7S3UFH2</accession>
<proteinExistence type="inferred from homology"/>
<dbReference type="EMBL" id="HBIS01005130">
    <property type="protein sequence ID" value="CAE0610791.1"/>
    <property type="molecule type" value="Transcribed_RNA"/>
</dbReference>
<gene>
    <name evidence="9" type="ORF">PSAL00342_LOCUS4626</name>
</gene>
<protein>
    <recommendedName>
        <fullName evidence="10">J domain-containing protein</fullName>
    </recommendedName>
</protein>
<evidence type="ECO:0000256" key="5">
    <source>
        <dbReference type="ARBA" id="ARBA00022927"/>
    </source>
</evidence>
<evidence type="ECO:0000256" key="1">
    <source>
        <dbReference type="ARBA" id="ARBA00004637"/>
    </source>
</evidence>
<dbReference type="GO" id="GO:0005744">
    <property type="term" value="C:TIM23 mitochondrial import inner membrane translocase complex"/>
    <property type="evidence" value="ECO:0007669"/>
    <property type="project" value="InterPro"/>
</dbReference>
<evidence type="ECO:0000256" key="4">
    <source>
        <dbReference type="ARBA" id="ARBA00022792"/>
    </source>
</evidence>
<keyword evidence="3" id="KW-0813">Transport</keyword>
<dbReference type="PANTHER" id="PTHR12388:SF0">
    <property type="entry name" value="MITOCHONDRIAL IMPORT INNER MEMBRANE TRANSLOCASE SUBUNIT TIM16"/>
    <property type="match status" value="1"/>
</dbReference>
<evidence type="ECO:0000256" key="2">
    <source>
        <dbReference type="ARBA" id="ARBA00008817"/>
    </source>
</evidence>
<dbReference type="PANTHER" id="PTHR12388">
    <property type="entry name" value="MITOCHONDRIA ASSOCIATED GRANULOCYTE MACROPHAGE CSF SIGNALING MOLECULE"/>
    <property type="match status" value="1"/>
</dbReference>
<keyword evidence="4" id="KW-0999">Mitochondrion inner membrane</keyword>
<keyword evidence="6" id="KW-0811">Translocation</keyword>
<dbReference type="InterPro" id="IPR005341">
    <property type="entry name" value="Tim16"/>
</dbReference>
<reference evidence="9" key="1">
    <citation type="submission" date="2021-01" db="EMBL/GenBank/DDBJ databases">
        <authorList>
            <person name="Corre E."/>
            <person name="Pelletier E."/>
            <person name="Niang G."/>
            <person name="Scheremetjew M."/>
            <person name="Finn R."/>
            <person name="Kale V."/>
            <person name="Holt S."/>
            <person name="Cochrane G."/>
            <person name="Meng A."/>
            <person name="Brown T."/>
            <person name="Cohen L."/>
        </authorList>
    </citation>
    <scope>NUCLEOTIDE SEQUENCE</scope>
    <source>
        <strain evidence="9">CCMP1897</strain>
    </source>
</reference>
<dbReference type="GO" id="GO:0030150">
    <property type="term" value="P:protein import into mitochondrial matrix"/>
    <property type="evidence" value="ECO:0007669"/>
    <property type="project" value="InterPro"/>
</dbReference>
<evidence type="ECO:0008006" key="10">
    <source>
        <dbReference type="Google" id="ProtNLM"/>
    </source>
</evidence>
<evidence type="ECO:0000256" key="6">
    <source>
        <dbReference type="ARBA" id="ARBA00023010"/>
    </source>
</evidence>
<organism evidence="9">
    <name type="scientific">Picocystis salinarum</name>
    <dbReference type="NCBI Taxonomy" id="88271"/>
    <lineage>
        <taxon>Eukaryota</taxon>
        <taxon>Viridiplantae</taxon>
        <taxon>Chlorophyta</taxon>
        <taxon>Picocystophyceae</taxon>
        <taxon>Picocystales</taxon>
        <taxon>Picocystaceae</taxon>
        <taxon>Picocystis</taxon>
    </lineage>
</organism>
<dbReference type="Gene3D" id="1.10.287.110">
    <property type="entry name" value="DnaJ domain"/>
    <property type="match status" value="1"/>
</dbReference>
<keyword evidence="8" id="KW-0472">Membrane</keyword>
<evidence type="ECO:0000256" key="7">
    <source>
        <dbReference type="ARBA" id="ARBA00023128"/>
    </source>
</evidence>
<dbReference type="Pfam" id="PF03656">
    <property type="entry name" value="Pam16"/>
    <property type="match status" value="1"/>
</dbReference>
<dbReference type="InterPro" id="IPR036869">
    <property type="entry name" value="J_dom_sf"/>
</dbReference>
<evidence type="ECO:0000313" key="9">
    <source>
        <dbReference type="EMBL" id="CAE0610791.1"/>
    </source>
</evidence>
<evidence type="ECO:0000256" key="3">
    <source>
        <dbReference type="ARBA" id="ARBA00022448"/>
    </source>
</evidence>